<feature type="transmembrane region" description="Helical" evidence="2">
    <location>
        <begin position="76"/>
        <end position="94"/>
    </location>
</feature>
<feature type="transmembrane region" description="Helical" evidence="2">
    <location>
        <begin position="101"/>
        <end position="121"/>
    </location>
</feature>
<protein>
    <recommendedName>
        <fullName evidence="3">INO80 complex subunit B-like conserved region domain-containing protein</fullName>
    </recommendedName>
</protein>
<dbReference type="EMBL" id="VDCV01000002">
    <property type="protein sequence ID" value="KAB5569524.1"/>
    <property type="molecule type" value="Genomic_DNA"/>
</dbReference>
<feature type="compositionally biased region" description="Polar residues" evidence="1">
    <location>
        <begin position="357"/>
        <end position="371"/>
    </location>
</feature>
<feature type="compositionally biased region" description="Basic and acidic residues" evidence="1">
    <location>
        <begin position="469"/>
        <end position="490"/>
    </location>
</feature>
<feature type="transmembrane region" description="Helical" evidence="2">
    <location>
        <begin position="45"/>
        <end position="70"/>
    </location>
</feature>
<feature type="compositionally biased region" description="Basic and acidic residues" evidence="1">
    <location>
        <begin position="235"/>
        <end position="253"/>
    </location>
</feature>
<evidence type="ECO:0000256" key="2">
    <source>
        <dbReference type="SAM" id="Phobius"/>
    </source>
</evidence>
<dbReference type="GO" id="GO:0006338">
    <property type="term" value="P:chromatin remodeling"/>
    <property type="evidence" value="ECO:0007669"/>
    <property type="project" value="InterPro"/>
</dbReference>
<dbReference type="PANTHER" id="PTHR21561:SF25">
    <property type="entry name" value="OS03G0811500 PROTEIN"/>
    <property type="match status" value="1"/>
</dbReference>
<feature type="compositionally biased region" description="Basic and acidic residues" evidence="1">
    <location>
        <begin position="531"/>
        <end position="547"/>
    </location>
</feature>
<feature type="domain" description="INO80 complex subunit B-like conserved region" evidence="3">
    <location>
        <begin position="604"/>
        <end position="689"/>
    </location>
</feature>
<reference evidence="5" key="1">
    <citation type="journal article" date="2019" name="Gigascience">
        <title>De novo genome assembly of the endangered Acer yangbiense, a plant species with extremely small populations endemic to Yunnan Province, China.</title>
        <authorList>
            <person name="Yang J."/>
            <person name="Wariss H.M."/>
            <person name="Tao L."/>
            <person name="Zhang R."/>
            <person name="Yun Q."/>
            <person name="Hollingsworth P."/>
            <person name="Dao Z."/>
            <person name="Luo G."/>
            <person name="Guo H."/>
            <person name="Ma Y."/>
            <person name="Sun W."/>
        </authorList>
    </citation>
    <scope>NUCLEOTIDE SEQUENCE [LARGE SCALE GENOMIC DNA]</scope>
    <source>
        <strain evidence="5">cv. br00</strain>
    </source>
</reference>
<evidence type="ECO:0000313" key="4">
    <source>
        <dbReference type="EMBL" id="KAB5569524.1"/>
    </source>
</evidence>
<keyword evidence="5" id="KW-1185">Reference proteome</keyword>
<dbReference type="Proteomes" id="UP000326939">
    <property type="component" value="Chromosome 2"/>
</dbReference>
<keyword evidence="2" id="KW-0472">Membrane</keyword>
<feature type="compositionally biased region" description="Polar residues" evidence="1">
    <location>
        <begin position="495"/>
        <end position="504"/>
    </location>
</feature>
<dbReference type="InterPro" id="IPR029523">
    <property type="entry name" value="INO80B/Ies2"/>
</dbReference>
<feature type="region of interest" description="Disordered" evidence="1">
    <location>
        <begin position="353"/>
        <end position="647"/>
    </location>
</feature>
<dbReference type="AlphaFoldDB" id="A0A5N5NPT9"/>
<gene>
    <name evidence="4" type="ORF">DKX38_003317</name>
</gene>
<feature type="compositionally biased region" description="Basic and acidic residues" evidence="1">
    <location>
        <begin position="411"/>
        <end position="425"/>
    </location>
</feature>
<feature type="compositionally biased region" description="Polar residues" evidence="1">
    <location>
        <begin position="561"/>
        <end position="573"/>
    </location>
</feature>
<dbReference type="CDD" id="cd22249">
    <property type="entry name" value="UDM1_RNF168_RNF169-like"/>
    <property type="match status" value="1"/>
</dbReference>
<dbReference type="GO" id="GO:0031011">
    <property type="term" value="C:Ino80 complex"/>
    <property type="evidence" value="ECO:0007669"/>
    <property type="project" value="InterPro"/>
</dbReference>
<comment type="caution">
    <text evidence="4">The sequence shown here is derived from an EMBL/GenBank/DDBJ whole genome shotgun (WGS) entry which is preliminary data.</text>
</comment>
<name>A0A5N5NPT9_9ROSI</name>
<feature type="compositionally biased region" description="Basic and acidic residues" evidence="1">
    <location>
        <begin position="598"/>
        <end position="647"/>
    </location>
</feature>
<keyword evidence="2" id="KW-1133">Transmembrane helix</keyword>
<dbReference type="PANTHER" id="PTHR21561">
    <property type="entry name" value="INO80 COMPLEX SUBUNIT B"/>
    <property type="match status" value="1"/>
</dbReference>
<evidence type="ECO:0000256" key="1">
    <source>
        <dbReference type="SAM" id="MobiDB-lite"/>
    </source>
</evidence>
<dbReference type="SMART" id="SM01406">
    <property type="entry name" value="PAPA-1"/>
    <property type="match status" value="1"/>
</dbReference>
<keyword evidence="2" id="KW-0812">Transmembrane</keyword>
<feature type="compositionally biased region" description="Acidic residues" evidence="1">
    <location>
        <begin position="459"/>
        <end position="468"/>
    </location>
</feature>
<evidence type="ECO:0000259" key="3">
    <source>
        <dbReference type="SMART" id="SM01406"/>
    </source>
</evidence>
<accession>A0A5N5NPT9</accession>
<feature type="compositionally biased region" description="Polar residues" evidence="1">
    <location>
        <begin position="427"/>
        <end position="436"/>
    </location>
</feature>
<proteinExistence type="predicted"/>
<organism evidence="4 5">
    <name type="scientific">Salix brachista</name>
    <dbReference type="NCBI Taxonomy" id="2182728"/>
    <lineage>
        <taxon>Eukaryota</taxon>
        <taxon>Viridiplantae</taxon>
        <taxon>Streptophyta</taxon>
        <taxon>Embryophyta</taxon>
        <taxon>Tracheophyta</taxon>
        <taxon>Spermatophyta</taxon>
        <taxon>Magnoliopsida</taxon>
        <taxon>eudicotyledons</taxon>
        <taxon>Gunneridae</taxon>
        <taxon>Pentapetalae</taxon>
        <taxon>rosids</taxon>
        <taxon>fabids</taxon>
        <taxon>Malpighiales</taxon>
        <taxon>Salicaceae</taxon>
        <taxon>Saliceae</taxon>
        <taxon>Salix</taxon>
    </lineage>
</organism>
<evidence type="ECO:0000313" key="5">
    <source>
        <dbReference type="Proteomes" id="UP000326939"/>
    </source>
</evidence>
<sequence>MENKREIITSPSPSPIRYLSHSSFSNPSFPFLFKHIITLTNDHQIFLPLLFPSSFSLFILVFSSHLFAFYLSAPPFFSGKGLCFPLFYGFLFVVDDRSVHGYIVCAAMVSTVVWICPLAWFDVTTIRSGCVIASNGCGFSILSLNSATLVGFSSMMVNETIFGIVSYCDFALSRYLGEAAKDWITFHYMEVLGLSQFDTMGSAIRKKRSHISRRPKDSQNNHDYSSLSISPPSDDGSKGSSDENADNSRRKELNLNQSVSRVFSATRTESENVSYDSNSGKSVINNKRFSEGALAPANWRSTSKLEECMDVESRTANVYSERNDGSWSSEQSGASLDALGNENKVKKAKCKVGGATRTINPNSTTNGLSSKENPRFTDTSRSRQKLSLQGDLEDHFVSGRRPGLQGVPWKEFSREGFSIRKDDCSMGKTSSKNTAGKQGDKPETVRKSKRAPKRRVLDGDDDEDDEILYLEKVKSKVPTRHKEDDGESSKKQRKLSTLENNCTSRLVKDGKKISRSHRAPEDGDNEEEESLSNRDFEGSKQKQKNESIESLTNGKKEMTLTKRQQALQSSKDGSSVPDANLIEFPNGLPPAPSKKQKDKLTEIEQQLKKSEAAERRRLQVEKAARESEAEAIRKIRGQDSSRKKQEEKMKKRLVELAQEKAVTAQMLASSTIRWVMGPSGTVVTFPKDMGLPSQPDSFLSAYAAILPRERSAQSRPVLTHTDIEIPSQRSRFAVYSATRQWSKRHPETSCRC</sequence>
<feature type="compositionally biased region" description="Basic and acidic residues" evidence="1">
    <location>
        <begin position="372"/>
        <end position="381"/>
    </location>
</feature>
<dbReference type="InterPro" id="IPR006880">
    <property type="entry name" value="INO80B_C"/>
</dbReference>
<feature type="region of interest" description="Disordered" evidence="1">
    <location>
        <begin position="207"/>
        <end position="261"/>
    </location>
</feature>
<dbReference type="Pfam" id="PF04795">
    <property type="entry name" value="PAPA-1"/>
    <property type="match status" value="1"/>
</dbReference>